<feature type="non-terminal residue" evidence="9">
    <location>
        <position position="71"/>
    </location>
</feature>
<gene>
    <name evidence="9" type="primary">Vars2_1</name>
    <name evidence="9" type="ORF">EUBBOU_R15692</name>
</gene>
<evidence type="ECO:0000256" key="6">
    <source>
        <dbReference type="ARBA" id="ARBA00023146"/>
    </source>
</evidence>
<dbReference type="GO" id="GO:0005524">
    <property type="term" value="F:ATP binding"/>
    <property type="evidence" value="ECO:0007669"/>
    <property type="project" value="UniProtKB-KW"/>
</dbReference>
<organism evidence="9 10">
    <name type="scientific">Eubucco bourcierii</name>
    <name type="common">red-headed barbet</name>
    <dbReference type="NCBI Taxonomy" id="91767"/>
    <lineage>
        <taxon>Eukaryota</taxon>
        <taxon>Metazoa</taxon>
        <taxon>Chordata</taxon>
        <taxon>Craniata</taxon>
        <taxon>Vertebrata</taxon>
        <taxon>Euteleostomi</taxon>
        <taxon>Archelosauria</taxon>
        <taxon>Archosauria</taxon>
        <taxon>Dinosauria</taxon>
        <taxon>Saurischia</taxon>
        <taxon>Theropoda</taxon>
        <taxon>Coelurosauria</taxon>
        <taxon>Aves</taxon>
        <taxon>Neognathae</taxon>
        <taxon>Neoaves</taxon>
        <taxon>Telluraves</taxon>
        <taxon>Coraciimorphae</taxon>
        <taxon>Piciformes</taxon>
        <taxon>Ramphastidae</taxon>
        <taxon>Eubucco</taxon>
    </lineage>
</organism>
<keyword evidence="4" id="KW-0067">ATP-binding</keyword>
<dbReference type="EC" id="6.1.1.9" evidence="1"/>
<proteinExistence type="predicted"/>
<dbReference type="InterPro" id="IPR002303">
    <property type="entry name" value="Valyl-tRNA_ligase"/>
</dbReference>
<evidence type="ECO:0000256" key="5">
    <source>
        <dbReference type="ARBA" id="ARBA00022917"/>
    </source>
</evidence>
<keyword evidence="6" id="KW-0030">Aminoacyl-tRNA synthetase</keyword>
<dbReference type="Pfam" id="PF08264">
    <property type="entry name" value="Anticodon_1"/>
    <property type="match status" value="1"/>
</dbReference>
<dbReference type="PANTHER" id="PTHR11946">
    <property type="entry name" value="VALYL-TRNA SYNTHETASES"/>
    <property type="match status" value="1"/>
</dbReference>
<dbReference type="InterPro" id="IPR013155">
    <property type="entry name" value="M/V/L/I-tRNA-synth_anticd-bd"/>
</dbReference>
<dbReference type="GO" id="GO:0006438">
    <property type="term" value="P:valyl-tRNA aminoacylation"/>
    <property type="evidence" value="ECO:0007669"/>
    <property type="project" value="InterPro"/>
</dbReference>
<dbReference type="EMBL" id="VWZE01026223">
    <property type="protein sequence ID" value="NXF98522.1"/>
    <property type="molecule type" value="Genomic_DNA"/>
</dbReference>
<name>A0A7K8Y6J5_9PICI</name>
<dbReference type="AlphaFoldDB" id="A0A7K8Y6J5"/>
<accession>A0A7K8Y6J5</accession>
<dbReference type="Proteomes" id="UP000583613">
    <property type="component" value="Unassembled WGS sequence"/>
</dbReference>
<evidence type="ECO:0000256" key="3">
    <source>
        <dbReference type="ARBA" id="ARBA00022741"/>
    </source>
</evidence>
<dbReference type="GO" id="GO:0004832">
    <property type="term" value="F:valine-tRNA ligase activity"/>
    <property type="evidence" value="ECO:0007669"/>
    <property type="project" value="UniProtKB-EC"/>
</dbReference>
<dbReference type="InterPro" id="IPR009080">
    <property type="entry name" value="tRNAsynth_Ia_anticodon-bd"/>
</dbReference>
<keyword evidence="10" id="KW-1185">Reference proteome</keyword>
<reference evidence="9 10" key="1">
    <citation type="submission" date="2019-09" db="EMBL/GenBank/DDBJ databases">
        <title>Bird 10,000 Genomes (B10K) Project - Family phase.</title>
        <authorList>
            <person name="Zhang G."/>
        </authorList>
    </citation>
    <scope>NUCLEOTIDE SEQUENCE [LARGE SCALE GENOMIC DNA]</scope>
    <source>
        <strain evidence="9">B10K-DU-001-04</strain>
        <tissue evidence="9">Muscle</tissue>
    </source>
</reference>
<evidence type="ECO:0000256" key="2">
    <source>
        <dbReference type="ARBA" id="ARBA00022598"/>
    </source>
</evidence>
<evidence type="ECO:0000259" key="8">
    <source>
        <dbReference type="Pfam" id="PF08264"/>
    </source>
</evidence>
<dbReference type="GO" id="GO:0005829">
    <property type="term" value="C:cytosol"/>
    <property type="evidence" value="ECO:0007669"/>
    <property type="project" value="TreeGrafter"/>
</dbReference>
<dbReference type="PANTHER" id="PTHR11946:SF71">
    <property type="entry name" value="VALINE--TRNA LIGASE, MITOCHONDRIAL"/>
    <property type="match status" value="1"/>
</dbReference>
<keyword evidence="5" id="KW-0648">Protein biosynthesis</keyword>
<evidence type="ECO:0000256" key="7">
    <source>
        <dbReference type="ARBA" id="ARBA00029936"/>
    </source>
</evidence>
<dbReference type="SUPFAM" id="SSF47323">
    <property type="entry name" value="Anticodon-binding domain of a subclass of class I aminoacyl-tRNA synthetases"/>
    <property type="match status" value="1"/>
</dbReference>
<keyword evidence="2" id="KW-0436">Ligase</keyword>
<feature type="domain" description="Methionyl/Valyl/Leucyl/Isoleucyl-tRNA synthetase anticodon-binding" evidence="8">
    <location>
        <begin position="4"/>
        <end position="71"/>
    </location>
</feature>
<sequence>SRRLQALELHGAIAALQHFWLRSFCDLYLEVSKASLKVPGEAAETLRTLLSCSELFLRLLAPFCPFVAEEL</sequence>
<dbReference type="Gene3D" id="1.10.730.10">
    <property type="entry name" value="Isoleucyl-tRNA Synthetase, Domain 1"/>
    <property type="match status" value="1"/>
</dbReference>
<protein>
    <recommendedName>
        <fullName evidence="1">valine--tRNA ligase</fullName>
        <ecNumber evidence="1">6.1.1.9</ecNumber>
    </recommendedName>
    <alternativeName>
        <fullName evidence="7">Valyl-tRNA synthetase</fullName>
    </alternativeName>
</protein>
<evidence type="ECO:0000313" key="9">
    <source>
        <dbReference type="EMBL" id="NXF98522.1"/>
    </source>
</evidence>
<dbReference type="OrthoDB" id="629407at2759"/>
<comment type="caution">
    <text evidence="9">The sequence shown here is derived from an EMBL/GenBank/DDBJ whole genome shotgun (WGS) entry which is preliminary data.</text>
</comment>
<keyword evidence="3" id="KW-0547">Nucleotide-binding</keyword>
<evidence type="ECO:0000256" key="4">
    <source>
        <dbReference type="ARBA" id="ARBA00022840"/>
    </source>
</evidence>
<evidence type="ECO:0000313" key="10">
    <source>
        <dbReference type="Proteomes" id="UP000583613"/>
    </source>
</evidence>
<feature type="non-terminal residue" evidence="9">
    <location>
        <position position="1"/>
    </location>
</feature>
<evidence type="ECO:0000256" key="1">
    <source>
        <dbReference type="ARBA" id="ARBA00013169"/>
    </source>
</evidence>